<feature type="non-terminal residue" evidence="1">
    <location>
        <position position="135"/>
    </location>
</feature>
<sequence>MMLADGEEPVGVRVLTYQSSRSINTILNALNEDEIRYLRESSFGILVEIAEKPDIYYRNNFRWKKHEAWFRFAEKPIRFFFALVRHHHWTSLRVRTQLNRKPWSYGIEHSPPYVQNIDQHFLKYLALNPISDKQL</sequence>
<accession>A0ABQ8ECH7</accession>
<keyword evidence="2" id="KW-1185">Reference proteome</keyword>
<dbReference type="EMBL" id="JAGKQM010000002">
    <property type="protein sequence ID" value="KAH0939379.1"/>
    <property type="molecule type" value="Genomic_DNA"/>
</dbReference>
<evidence type="ECO:0000313" key="2">
    <source>
        <dbReference type="Proteomes" id="UP000824890"/>
    </source>
</evidence>
<name>A0ABQ8ECH7_BRANA</name>
<reference evidence="1 2" key="1">
    <citation type="submission" date="2021-05" db="EMBL/GenBank/DDBJ databases">
        <title>Genome Assembly of Synthetic Allotetraploid Brassica napus Reveals Homoeologous Exchanges between Subgenomes.</title>
        <authorList>
            <person name="Davis J.T."/>
        </authorList>
    </citation>
    <scope>NUCLEOTIDE SEQUENCE [LARGE SCALE GENOMIC DNA]</scope>
    <source>
        <strain evidence="2">cv. Da-Ae</strain>
        <tissue evidence="1">Seedling</tissue>
    </source>
</reference>
<organism evidence="1 2">
    <name type="scientific">Brassica napus</name>
    <name type="common">Rape</name>
    <dbReference type="NCBI Taxonomy" id="3708"/>
    <lineage>
        <taxon>Eukaryota</taxon>
        <taxon>Viridiplantae</taxon>
        <taxon>Streptophyta</taxon>
        <taxon>Embryophyta</taxon>
        <taxon>Tracheophyta</taxon>
        <taxon>Spermatophyta</taxon>
        <taxon>Magnoliopsida</taxon>
        <taxon>eudicotyledons</taxon>
        <taxon>Gunneridae</taxon>
        <taxon>Pentapetalae</taxon>
        <taxon>rosids</taxon>
        <taxon>malvids</taxon>
        <taxon>Brassicales</taxon>
        <taxon>Brassicaceae</taxon>
        <taxon>Brassiceae</taxon>
        <taxon>Brassica</taxon>
    </lineage>
</organism>
<proteinExistence type="predicted"/>
<comment type="caution">
    <text evidence="1">The sequence shown here is derived from an EMBL/GenBank/DDBJ whole genome shotgun (WGS) entry which is preliminary data.</text>
</comment>
<evidence type="ECO:0000313" key="1">
    <source>
        <dbReference type="EMBL" id="KAH0939379.1"/>
    </source>
</evidence>
<protein>
    <submittedName>
        <fullName evidence="1">Uncharacterized protein</fullName>
    </submittedName>
</protein>
<dbReference type="Proteomes" id="UP000824890">
    <property type="component" value="Unassembled WGS sequence"/>
</dbReference>
<gene>
    <name evidence="1" type="ORF">HID58_006840</name>
</gene>